<dbReference type="Pfam" id="PF20183">
    <property type="entry name" value="DUF6546"/>
    <property type="match status" value="1"/>
</dbReference>
<evidence type="ECO:0000259" key="1">
    <source>
        <dbReference type="Pfam" id="PF20183"/>
    </source>
</evidence>
<protein>
    <recommendedName>
        <fullName evidence="1">DUF6546 domain-containing protein</fullName>
    </recommendedName>
</protein>
<name>A0A9P4XP79_9HYPO</name>
<evidence type="ECO:0000313" key="3">
    <source>
        <dbReference type="Proteomes" id="UP000801864"/>
    </source>
</evidence>
<dbReference type="EMBL" id="QLNT01000002">
    <property type="protein sequence ID" value="KAF3076255.1"/>
    <property type="molecule type" value="Genomic_DNA"/>
</dbReference>
<keyword evidence="3" id="KW-1185">Reference proteome</keyword>
<evidence type="ECO:0000313" key="2">
    <source>
        <dbReference type="EMBL" id="KAF3076255.1"/>
    </source>
</evidence>
<gene>
    <name evidence="2" type="ORF">CFAM422_001034</name>
</gene>
<proteinExistence type="predicted"/>
<feature type="domain" description="DUF6546" evidence="1">
    <location>
        <begin position="141"/>
        <end position="343"/>
    </location>
</feature>
<dbReference type="InterPro" id="IPR046676">
    <property type="entry name" value="DUF6546"/>
</dbReference>
<dbReference type="AlphaFoldDB" id="A0A9P4XP79"/>
<dbReference type="Proteomes" id="UP000801864">
    <property type="component" value="Unassembled WGS sequence"/>
</dbReference>
<organism evidence="2 3">
    <name type="scientific">Trichoderma lentiforme</name>
    <dbReference type="NCBI Taxonomy" id="1567552"/>
    <lineage>
        <taxon>Eukaryota</taxon>
        <taxon>Fungi</taxon>
        <taxon>Dikarya</taxon>
        <taxon>Ascomycota</taxon>
        <taxon>Pezizomycotina</taxon>
        <taxon>Sordariomycetes</taxon>
        <taxon>Hypocreomycetidae</taxon>
        <taxon>Hypocreales</taxon>
        <taxon>Hypocreaceae</taxon>
        <taxon>Trichoderma</taxon>
    </lineage>
</organism>
<sequence>MPDTALDTLDGRRNIQHMVSEKPVHHDPGHGWVFGGSYHPPPRRVLLKSFHPIMEEGPFDSDQSELHWWDRLPSVPAVVTLLLRQQNRRRWKPKSLAHMFARFPRLQEVHYEPWREWNFKQGLTDRQYPYLFESIRCFNGNLKRLVVFENFNQQYPMTMQRFPFGVEVSGCDIIRKPAPAVSRIVALTSLKLEHLAASFIVDASHFFNIEPSWEWPNLTSLVLTSKLLAPDKSPIEIGAMLQAAAAVATKMPKLKTMEIWNGRKGVAALFKYQVFHDIQQARITWRGTWEFIMEPSVIRAWEAFVQQRHGWRLDLTQELLDEATIKSHGDAIGYLMLSGQVIRPISLQQIRIEQTALKGVMTMSE</sequence>
<accession>A0A9P4XP79</accession>
<comment type="caution">
    <text evidence="2">The sequence shown here is derived from an EMBL/GenBank/DDBJ whole genome shotgun (WGS) entry which is preliminary data.</text>
</comment>
<reference evidence="2 3" key="1">
    <citation type="submission" date="2018-06" db="EMBL/GenBank/DDBJ databases">
        <title>Genome analysis of cellulolytic fungus Trichoderma lentiforme CFAM-422.</title>
        <authorList>
            <person name="Steindorff A.S."/>
            <person name="Formighieri E.F."/>
            <person name="Midorikawa G.E.O."/>
            <person name="Tamietti M.S."/>
            <person name="Ramos E.Z."/>
            <person name="Silva A.S."/>
            <person name="Bon E.P.S."/>
            <person name="Mendes T.D."/>
            <person name="Damaso M.C.T."/>
            <person name="Favaro L.C.L."/>
        </authorList>
    </citation>
    <scope>NUCLEOTIDE SEQUENCE [LARGE SCALE GENOMIC DNA]</scope>
    <source>
        <strain evidence="2 3">CFAM-422</strain>
    </source>
</reference>